<reference evidence="3" key="1">
    <citation type="journal article" date="2019" name="Int. J. Syst. Evol. Microbiol.">
        <title>The Global Catalogue of Microorganisms (GCM) 10K type strain sequencing project: providing services to taxonomists for standard genome sequencing and annotation.</title>
        <authorList>
            <consortium name="The Broad Institute Genomics Platform"/>
            <consortium name="The Broad Institute Genome Sequencing Center for Infectious Disease"/>
            <person name="Wu L."/>
            <person name="Ma J."/>
        </authorList>
    </citation>
    <scope>NUCLEOTIDE SEQUENCE [LARGE SCALE GENOMIC DNA]</scope>
    <source>
        <strain evidence="3">JCM 17068</strain>
    </source>
</reference>
<organism evidence="2 3">
    <name type="scientific">Flavobacterium chungnamense</name>
    <dbReference type="NCBI Taxonomy" id="706182"/>
    <lineage>
        <taxon>Bacteria</taxon>
        <taxon>Pseudomonadati</taxon>
        <taxon>Bacteroidota</taxon>
        <taxon>Flavobacteriia</taxon>
        <taxon>Flavobacteriales</taxon>
        <taxon>Flavobacteriaceae</taxon>
        <taxon>Flavobacterium</taxon>
    </lineage>
</organism>
<proteinExistence type="predicted"/>
<keyword evidence="1" id="KW-1133">Transmembrane helix</keyword>
<protein>
    <submittedName>
        <fullName evidence="2">Uncharacterized protein</fullName>
    </submittedName>
</protein>
<keyword evidence="1" id="KW-0472">Membrane</keyword>
<evidence type="ECO:0000256" key="1">
    <source>
        <dbReference type="SAM" id="Phobius"/>
    </source>
</evidence>
<feature type="transmembrane region" description="Helical" evidence="1">
    <location>
        <begin position="52"/>
        <end position="71"/>
    </location>
</feature>
<dbReference type="Proteomes" id="UP001500426">
    <property type="component" value="Unassembled WGS sequence"/>
</dbReference>
<name>A0ABP7UCK7_9FLAO</name>
<keyword evidence="3" id="KW-1185">Reference proteome</keyword>
<evidence type="ECO:0000313" key="2">
    <source>
        <dbReference type="EMBL" id="GAA4040383.1"/>
    </source>
</evidence>
<sequence length="87" mass="10027">MKARILILLIIVLTILTALFSWSFYTRIRMDYNSEGTYFDKDSLVVYKEQALIVYGLITSILLTLTVLITLKLKSIINKNKIANNKI</sequence>
<comment type="caution">
    <text evidence="2">The sequence shown here is derived from an EMBL/GenBank/DDBJ whole genome shotgun (WGS) entry which is preliminary data.</text>
</comment>
<accession>A0ABP7UCK7</accession>
<keyword evidence="1" id="KW-0812">Transmembrane</keyword>
<dbReference type="RefSeq" id="WP_345089114.1">
    <property type="nucleotide sequence ID" value="NZ_BAABCS010000003.1"/>
</dbReference>
<evidence type="ECO:0000313" key="3">
    <source>
        <dbReference type="Proteomes" id="UP001500426"/>
    </source>
</evidence>
<gene>
    <name evidence="2" type="ORF">GCM10022388_01130</name>
</gene>
<dbReference type="EMBL" id="BAABCS010000003">
    <property type="protein sequence ID" value="GAA4040383.1"/>
    <property type="molecule type" value="Genomic_DNA"/>
</dbReference>